<keyword evidence="3" id="KW-1185">Reference proteome</keyword>
<dbReference type="AlphaFoldDB" id="A0A927GGH4"/>
<dbReference type="Proteomes" id="UP000653797">
    <property type="component" value="Unassembled WGS sequence"/>
</dbReference>
<evidence type="ECO:0000313" key="2">
    <source>
        <dbReference type="EMBL" id="MBD2756997.1"/>
    </source>
</evidence>
<dbReference type="Pfam" id="PF00082">
    <property type="entry name" value="Peptidase_S8"/>
    <property type="match status" value="1"/>
</dbReference>
<dbReference type="InterPro" id="IPR036852">
    <property type="entry name" value="Peptidase_S8/S53_dom_sf"/>
</dbReference>
<proteinExistence type="predicted"/>
<dbReference type="EMBL" id="JACXAA010000016">
    <property type="protein sequence ID" value="MBD2756997.1"/>
    <property type="molecule type" value="Genomic_DNA"/>
</dbReference>
<protein>
    <submittedName>
        <fullName evidence="2">S8 family peptidase</fullName>
    </submittedName>
</protein>
<comment type="caution">
    <text evidence="2">The sequence shown here is derived from an EMBL/GenBank/DDBJ whole genome shotgun (WGS) entry which is preliminary data.</text>
</comment>
<feature type="domain" description="Peptidase S8/S53" evidence="1">
    <location>
        <begin position="249"/>
        <end position="579"/>
    </location>
</feature>
<evidence type="ECO:0000259" key="1">
    <source>
        <dbReference type="Pfam" id="PF00082"/>
    </source>
</evidence>
<dbReference type="InterPro" id="IPR034074">
    <property type="entry name" value="Y4bN_pept_dom"/>
</dbReference>
<dbReference type="GO" id="GO:0006508">
    <property type="term" value="P:proteolysis"/>
    <property type="evidence" value="ECO:0007669"/>
    <property type="project" value="InterPro"/>
</dbReference>
<reference evidence="2" key="1">
    <citation type="submission" date="2020-09" db="EMBL/GenBank/DDBJ databases">
        <authorList>
            <person name="Kim M.K."/>
        </authorList>
    </citation>
    <scope>NUCLEOTIDE SEQUENCE</scope>
    <source>
        <strain evidence="2">BT704</strain>
    </source>
</reference>
<gene>
    <name evidence="2" type="ORF">IC230_29220</name>
</gene>
<dbReference type="CDD" id="cd04847">
    <property type="entry name" value="Peptidases_S8_Subtilisin_like_2"/>
    <property type="match status" value="1"/>
</dbReference>
<sequence>MSQTKSASDENRPVDYFAPLVESLSQSLIGYQFEQIRRQQERNPDLAVPVNITCIEINFPKRFDATVYEPYYRNTFGLSPVQYTNFHQTALFAVVDEVRFRGFIGQVQRAIESQDHNNPNYDTHIRFVRSFSLLTSERIRSRIKNPRDVIYLSLIEDTEIFQTRVQPILTSLNKYLVERNIEFVFNYTNNTIEIPTIDEGTLLEIAKNFDIVHTISSANAGIRVRPSELGQVVRELRFRVINASEDLPIIGIIDTGVSDQTPLAPLLIDVGNDFDVTGGNGRVDSADHGTGVASLAVFGERLANIVSDELEADAKILPIKVLSGSTGYLPNHVVVNYIRRANQEHGVRLFVLTICYADHLETNELTSEYAYALDKLAYELDILICISTGNRDHDISLCVPNYPTHFLDDCSNIKSPSESMNNLTVGAVGDNFEEVPITINDWPVHDGSLPAIYTRKFHLSHDIKEVNRNRHVRKPDVVFSGGNYLEVNHPLFGASHDSTMRAGMQFFSENFIAQGLIRDAGTSYSAPLIANIAAKILRRFPSLRMQSVKALIVNSADECNSFNHHGLTEKQEQFIYGHGRPSLEKCLSSNDNEVTIVIEDKVDSGMTKSYPIYLPDYLQHNGKENALLKVEATLCFSFQPIQYNQMAYCPVNITFGVFKNLPLFRQEQIIDEDGKIRLEDTGIVANHKENVVLHQKGYWSQDGFGKGKLLSNVQKVELNISRSNLINEAFEFKIAVGCRRHGNLSDAQAISLPTSYNYSLVIRIKENLPESQLSNRLFDELVSLNELEVLGRLDLEADLEADAE</sequence>
<accession>A0A927GGH4</accession>
<name>A0A927GGH4_9BACT</name>
<organism evidence="2 3">
    <name type="scientific">Spirosoma validum</name>
    <dbReference type="NCBI Taxonomy" id="2771355"/>
    <lineage>
        <taxon>Bacteria</taxon>
        <taxon>Pseudomonadati</taxon>
        <taxon>Bacteroidota</taxon>
        <taxon>Cytophagia</taxon>
        <taxon>Cytophagales</taxon>
        <taxon>Cytophagaceae</taxon>
        <taxon>Spirosoma</taxon>
    </lineage>
</organism>
<dbReference type="Gene3D" id="3.40.50.200">
    <property type="entry name" value="Peptidase S8/S53 domain"/>
    <property type="match status" value="1"/>
</dbReference>
<dbReference type="InterPro" id="IPR000209">
    <property type="entry name" value="Peptidase_S8/S53_dom"/>
</dbReference>
<dbReference type="SUPFAM" id="SSF52743">
    <property type="entry name" value="Subtilisin-like"/>
    <property type="match status" value="1"/>
</dbReference>
<evidence type="ECO:0000313" key="3">
    <source>
        <dbReference type="Proteomes" id="UP000653797"/>
    </source>
</evidence>
<dbReference type="GO" id="GO:0004252">
    <property type="term" value="F:serine-type endopeptidase activity"/>
    <property type="evidence" value="ECO:0007669"/>
    <property type="project" value="InterPro"/>
</dbReference>
<dbReference type="RefSeq" id="WP_191042623.1">
    <property type="nucleotide sequence ID" value="NZ_JACXAA010000016.1"/>
</dbReference>